<dbReference type="FunFam" id="3.20.20.60:FF:000003">
    <property type="entry name" value="3-methyl-2-oxobutanoate hydroxymethyltransferase"/>
    <property type="match status" value="1"/>
</dbReference>
<dbReference type="Gene3D" id="3.20.20.60">
    <property type="entry name" value="Phosphoenolpyruvate-binding domains"/>
    <property type="match status" value="1"/>
</dbReference>
<organism evidence="13 15">
    <name type="scientific">Colwellia hornerae</name>
    <dbReference type="NCBI Taxonomy" id="89402"/>
    <lineage>
        <taxon>Bacteria</taxon>
        <taxon>Pseudomonadati</taxon>
        <taxon>Pseudomonadota</taxon>
        <taxon>Gammaproteobacteria</taxon>
        <taxon>Alteromonadales</taxon>
        <taxon>Colwelliaceae</taxon>
        <taxon>Colwellia</taxon>
    </lineage>
</organism>
<reference evidence="13 15" key="1">
    <citation type="submission" date="2019-07" db="EMBL/GenBank/DDBJ databases">
        <title>Genomes of sea-ice associated Colwellia species.</title>
        <authorList>
            <person name="Bowman J.P."/>
        </authorList>
    </citation>
    <scope>NUCLEOTIDE SEQUENCE [LARGE SCALE GENOMIC DNA]</scope>
    <source>
        <strain evidence="12 14">ACAM 607</strain>
        <strain evidence="13 15">IC036</strain>
    </source>
</reference>
<feature type="binding site" evidence="8 10">
    <location>
        <position position="112"/>
    </location>
    <ligand>
        <name>3-methyl-2-oxobutanoate</name>
        <dbReference type="ChEBI" id="CHEBI:11851"/>
    </ligand>
</feature>
<dbReference type="UniPathway" id="UPA00028">
    <property type="reaction ID" value="UER00003"/>
</dbReference>
<dbReference type="InterPro" id="IPR003700">
    <property type="entry name" value="Pantoate_hydroxy_MeTrfase"/>
</dbReference>
<comment type="caution">
    <text evidence="13">The sequence shown here is derived from an EMBL/GenBank/DDBJ whole genome shotgun (WGS) entry which is preliminary data.</text>
</comment>
<dbReference type="NCBIfam" id="TIGR00222">
    <property type="entry name" value="panB"/>
    <property type="match status" value="1"/>
</dbReference>
<feature type="active site" description="Proton acceptor" evidence="8 9">
    <location>
        <position position="181"/>
    </location>
</feature>
<dbReference type="Proteomes" id="UP000321917">
    <property type="component" value="Unassembled WGS sequence"/>
</dbReference>
<dbReference type="PANTHER" id="PTHR20881:SF0">
    <property type="entry name" value="3-METHYL-2-OXOBUTANOATE HYDROXYMETHYLTRANSFERASE"/>
    <property type="match status" value="1"/>
</dbReference>
<comment type="function">
    <text evidence="7 8">Catalyzes the reversible reaction in which hydroxymethyl group from 5,10-methylenetetrahydrofolate is transferred onto alpha-ketoisovalerate to form ketopantoate.</text>
</comment>
<dbReference type="RefSeq" id="WP_146796930.1">
    <property type="nucleotide sequence ID" value="NZ_VOLP01000002.1"/>
</dbReference>
<comment type="subcellular location">
    <subcellularLocation>
        <location evidence="8">Cytoplasm</location>
    </subcellularLocation>
</comment>
<feature type="binding site" evidence="8 11">
    <location>
        <position position="114"/>
    </location>
    <ligand>
        <name>Mg(2+)</name>
        <dbReference type="ChEBI" id="CHEBI:18420"/>
    </ligand>
</feature>
<dbReference type="EC" id="2.1.2.11" evidence="8"/>
<comment type="subunit">
    <text evidence="3 8">Homodecamer; pentamer of dimers.</text>
</comment>
<evidence type="ECO:0000256" key="5">
    <source>
        <dbReference type="ARBA" id="ARBA00022679"/>
    </source>
</evidence>
<feature type="binding site" evidence="8 11">
    <location>
        <position position="84"/>
    </location>
    <ligand>
        <name>Mg(2+)</name>
        <dbReference type="ChEBI" id="CHEBI:18420"/>
    </ligand>
</feature>
<keyword evidence="14" id="KW-1185">Reference proteome</keyword>
<keyword evidence="5 8" id="KW-0808">Transferase</keyword>
<evidence type="ECO:0000256" key="3">
    <source>
        <dbReference type="ARBA" id="ARBA00011424"/>
    </source>
</evidence>
<sequence length="265" mass="28402">MAKITTSTLLKMKQQGEKISTITAYDASFAKLFDQAGIHAILIGDSLGMVLQGQDDTLPVDIDHMAYHTQSVKRGVTDTLIISDMPFMTYATKEQAFTNAAKLMQAGASMVKMEGGEWLVDTIKGLVERGIPVCAHLGLTPQSVNVFGGFKVQGREKSQADKMIADAKLLEAAGAQLLVLECIPCDLGKAISAAVSIPTIGIGAGKDTDGQILVMHDALGISCSYMPKFSRNFLIDTGDIKKAIELYISEVSDGNFPGDEHIFVK</sequence>
<comment type="similarity">
    <text evidence="2 8">Belongs to the PanB family.</text>
</comment>
<dbReference type="GO" id="GO:0015940">
    <property type="term" value="P:pantothenate biosynthetic process"/>
    <property type="evidence" value="ECO:0007669"/>
    <property type="project" value="UniProtKB-UniRule"/>
</dbReference>
<evidence type="ECO:0000256" key="6">
    <source>
        <dbReference type="ARBA" id="ARBA00022723"/>
    </source>
</evidence>
<dbReference type="OrthoDB" id="9781789at2"/>
<comment type="catalytic activity">
    <reaction evidence="8">
        <text>(6R)-5,10-methylene-5,6,7,8-tetrahydrofolate + 3-methyl-2-oxobutanoate + H2O = 2-dehydropantoate + (6S)-5,6,7,8-tetrahydrofolate</text>
        <dbReference type="Rhea" id="RHEA:11824"/>
        <dbReference type="ChEBI" id="CHEBI:11561"/>
        <dbReference type="ChEBI" id="CHEBI:11851"/>
        <dbReference type="ChEBI" id="CHEBI:15377"/>
        <dbReference type="ChEBI" id="CHEBI:15636"/>
        <dbReference type="ChEBI" id="CHEBI:57453"/>
        <dbReference type="EC" id="2.1.2.11"/>
    </reaction>
</comment>
<keyword evidence="8 11" id="KW-0460">Magnesium</keyword>
<gene>
    <name evidence="8 13" type="primary">panB</name>
    <name evidence="12" type="ORF">ESZ26_09595</name>
    <name evidence="13" type="ORF">ESZ27_05595</name>
</gene>
<dbReference type="PIRSF" id="PIRSF000388">
    <property type="entry name" value="Pantoate_hydroxy_MeTrfase"/>
    <property type="match status" value="1"/>
</dbReference>
<dbReference type="Proteomes" id="UP000321525">
    <property type="component" value="Unassembled WGS sequence"/>
</dbReference>
<dbReference type="Pfam" id="PF02548">
    <property type="entry name" value="Pantoate_transf"/>
    <property type="match status" value="1"/>
</dbReference>
<feature type="binding site" evidence="8 10">
    <location>
        <begin position="45"/>
        <end position="46"/>
    </location>
    <ligand>
        <name>3-methyl-2-oxobutanoate</name>
        <dbReference type="ChEBI" id="CHEBI:11851"/>
    </ligand>
</feature>
<dbReference type="AlphaFoldDB" id="A0A5C6QJN9"/>
<keyword evidence="4 8" id="KW-0566">Pantothenate biosynthesis</keyword>
<dbReference type="GO" id="GO:0003864">
    <property type="term" value="F:3-methyl-2-oxobutanoate hydroxymethyltransferase activity"/>
    <property type="evidence" value="ECO:0007669"/>
    <property type="project" value="UniProtKB-UniRule"/>
</dbReference>
<dbReference type="EMBL" id="VOLR01000011">
    <property type="protein sequence ID" value="TWX59679.1"/>
    <property type="molecule type" value="Genomic_DNA"/>
</dbReference>
<comment type="cofactor">
    <cofactor evidence="8 11">
        <name>Mg(2+)</name>
        <dbReference type="ChEBI" id="CHEBI:18420"/>
    </cofactor>
    <text evidence="8 11">Binds 1 Mg(2+) ion per subunit.</text>
</comment>
<dbReference type="EMBL" id="VOLQ01000007">
    <property type="protein sequence ID" value="TWX69406.1"/>
    <property type="molecule type" value="Genomic_DNA"/>
</dbReference>
<name>A0A5C6QJN9_9GAMM</name>
<dbReference type="GO" id="GO:0000287">
    <property type="term" value="F:magnesium ion binding"/>
    <property type="evidence" value="ECO:0007669"/>
    <property type="project" value="TreeGrafter"/>
</dbReference>
<accession>A0A5C6QJN9</accession>
<feature type="binding site" evidence="8 10">
    <location>
        <position position="84"/>
    </location>
    <ligand>
        <name>3-methyl-2-oxobutanoate</name>
        <dbReference type="ChEBI" id="CHEBI:11851"/>
    </ligand>
</feature>
<dbReference type="HAMAP" id="MF_00156">
    <property type="entry name" value="PanB"/>
    <property type="match status" value="1"/>
</dbReference>
<protein>
    <recommendedName>
        <fullName evidence="8">3-methyl-2-oxobutanoate hydroxymethyltransferase</fullName>
        <ecNumber evidence="8">2.1.2.11</ecNumber>
    </recommendedName>
    <alternativeName>
        <fullName evidence="8">Ketopantoate hydroxymethyltransferase</fullName>
        <shortName evidence="8">KPHMT</shortName>
    </alternativeName>
</protein>
<evidence type="ECO:0000256" key="10">
    <source>
        <dbReference type="PIRSR" id="PIRSR000388-2"/>
    </source>
</evidence>
<feature type="binding site" evidence="8 11">
    <location>
        <position position="45"/>
    </location>
    <ligand>
        <name>Mg(2+)</name>
        <dbReference type="ChEBI" id="CHEBI:18420"/>
    </ligand>
</feature>
<keyword evidence="13" id="KW-0489">Methyltransferase</keyword>
<keyword evidence="8" id="KW-0963">Cytoplasm</keyword>
<dbReference type="CDD" id="cd06557">
    <property type="entry name" value="KPHMT-like"/>
    <property type="match status" value="1"/>
</dbReference>
<evidence type="ECO:0000313" key="14">
    <source>
        <dbReference type="Proteomes" id="UP000321525"/>
    </source>
</evidence>
<evidence type="ECO:0000256" key="7">
    <source>
        <dbReference type="ARBA" id="ARBA00056497"/>
    </source>
</evidence>
<evidence type="ECO:0000313" key="13">
    <source>
        <dbReference type="EMBL" id="TWX69406.1"/>
    </source>
</evidence>
<evidence type="ECO:0000313" key="15">
    <source>
        <dbReference type="Proteomes" id="UP000321917"/>
    </source>
</evidence>
<evidence type="ECO:0000256" key="1">
    <source>
        <dbReference type="ARBA" id="ARBA00005033"/>
    </source>
</evidence>
<dbReference type="NCBIfam" id="NF001452">
    <property type="entry name" value="PRK00311.1"/>
    <property type="match status" value="1"/>
</dbReference>
<evidence type="ECO:0000256" key="8">
    <source>
        <dbReference type="HAMAP-Rule" id="MF_00156"/>
    </source>
</evidence>
<dbReference type="SUPFAM" id="SSF51621">
    <property type="entry name" value="Phosphoenolpyruvate/pyruvate domain"/>
    <property type="match status" value="1"/>
</dbReference>
<dbReference type="InterPro" id="IPR015813">
    <property type="entry name" value="Pyrv/PenolPyrv_kinase-like_dom"/>
</dbReference>
<evidence type="ECO:0000313" key="12">
    <source>
        <dbReference type="EMBL" id="TWX59679.1"/>
    </source>
</evidence>
<dbReference type="PANTHER" id="PTHR20881">
    <property type="entry name" value="3-METHYL-2-OXOBUTANOATE HYDROXYMETHYLTRANSFERASE"/>
    <property type="match status" value="1"/>
</dbReference>
<evidence type="ECO:0000256" key="9">
    <source>
        <dbReference type="PIRSR" id="PIRSR000388-1"/>
    </source>
</evidence>
<dbReference type="InterPro" id="IPR040442">
    <property type="entry name" value="Pyrv_kinase-like_dom_sf"/>
</dbReference>
<evidence type="ECO:0000256" key="11">
    <source>
        <dbReference type="PIRSR" id="PIRSR000388-3"/>
    </source>
</evidence>
<dbReference type="GO" id="GO:0032259">
    <property type="term" value="P:methylation"/>
    <property type="evidence" value="ECO:0007669"/>
    <property type="project" value="UniProtKB-KW"/>
</dbReference>
<keyword evidence="6 8" id="KW-0479">Metal-binding</keyword>
<comment type="pathway">
    <text evidence="1 8">Cofactor biosynthesis; (R)-pantothenate biosynthesis; (R)-pantoate from 3-methyl-2-oxobutanoate: step 1/2.</text>
</comment>
<proteinExistence type="inferred from homology"/>
<evidence type="ECO:0000256" key="2">
    <source>
        <dbReference type="ARBA" id="ARBA00008676"/>
    </source>
</evidence>
<dbReference type="GO" id="GO:0005737">
    <property type="term" value="C:cytoplasm"/>
    <property type="evidence" value="ECO:0007669"/>
    <property type="project" value="UniProtKB-SubCell"/>
</dbReference>
<dbReference type="GO" id="GO:0008168">
    <property type="term" value="F:methyltransferase activity"/>
    <property type="evidence" value="ECO:0007669"/>
    <property type="project" value="UniProtKB-KW"/>
</dbReference>
<evidence type="ECO:0000256" key="4">
    <source>
        <dbReference type="ARBA" id="ARBA00022655"/>
    </source>
</evidence>